<dbReference type="CDD" id="cd07989">
    <property type="entry name" value="LPLAT_AGPAT-like"/>
    <property type="match status" value="1"/>
</dbReference>
<dbReference type="PROSITE" id="PS51257">
    <property type="entry name" value="PROKAR_LIPOPROTEIN"/>
    <property type="match status" value="1"/>
</dbReference>
<organism evidence="7 9">
    <name type="scientific">Segatella copri</name>
    <dbReference type="NCBI Taxonomy" id="165179"/>
    <lineage>
        <taxon>Bacteria</taxon>
        <taxon>Pseudomonadati</taxon>
        <taxon>Bacteroidota</taxon>
        <taxon>Bacteroidia</taxon>
        <taxon>Bacteroidales</taxon>
        <taxon>Prevotellaceae</taxon>
        <taxon>Segatella</taxon>
    </lineage>
</organism>
<evidence type="ECO:0000313" key="9">
    <source>
        <dbReference type="Proteomes" id="UP000477980"/>
    </source>
</evidence>
<evidence type="ECO:0000313" key="8">
    <source>
        <dbReference type="Proteomes" id="UP000405805"/>
    </source>
</evidence>
<keyword evidence="2 7" id="KW-0808">Transferase</keyword>
<evidence type="ECO:0000256" key="4">
    <source>
        <dbReference type="SAM" id="Phobius"/>
    </source>
</evidence>
<feature type="transmembrane region" description="Helical" evidence="4">
    <location>
        <begin position="47"/>
        <end position="62"/>
    </location>
</feature>
<dbReference type="GO" id="GO:0003841">
    <property type="term" value="F:1-acylglycerol-3-phosphate O-acyltransferase activity"/>
    <property type="evidence" value="ECO:0007669"/>
    <property type="project" value="TreeGrafter"/>
</dbReference>
<dbReference type="EMBL" id="VZAH01000041">
    <property type="protein sequence ID" value="MQP13598.1"/>
    <property type="molecule type" value="Genomic_DNA"/>
</dbReference>
<protein>
    <submittedName>
        <fullName evidence="7">1-acyl-sn-glycerol-3-phosphate acyltransferase</fullName>
    </submittedName>
</protein>
<dbReference type="OrthoDB" id="9803035at2"/>
<dbReference type="PANTHER" id="PTHR10434:SF66">
    <property type="entry name" value="PHOSPHOLIPID_GLYCEROL ACYLTRANSFERASE DOMAIN-CONTAINING PROTEIN"/>
    <property type="match status" value="1"/>
</dbReference>
<dbReference type="SMART" id="SM00563">
    <property type="entry name" value="PlsC"/>
    <property type="match status" value="1"/>
</dbReference>
<evidence type="ECO:0000313" key="6">
    <source>
        <dbReference type="EMBL" id="MQO10241.1"/>
    </source>
</evidence>
<dbReference type="RefSeq" id="WP_153090827.1">
    <property type="nucleotide sequence ID" value="NZ_VZAH01000041.1"/>
</dbReference>
<comment type="caution">
    <text evidence="7">The sequence shown here is derived from an EMBL/GenBank/DDBJ whole genome shotgun (WGS) entry which is preliminary data.</text>
</comment>
<dbReference type="Proteomes" id="UP000477980">
    <property type="component" value="Unassembled WGS sequence"/>
</dbReference>
<evidence type="ECO:0000313" key="7">
    <source>
        <dbReference type="EMBL" id="MQP13598.1"/>
    </source>
</evidence>
<dbReference type="Proteomes" id="UP000405805">
    <property type="component" value="Unassembled WGS sequence"/>
</dbReference>
<dbReference type="GO" id="GO:0006654">
    <property type="term" value="P:phosphatidic acid biosynthetic process"/>
    <property type="evidence" value="ECO:0007669"/>
    <property type="project" value="TreeGrafter"/>
</dbReference>
<dbReference type="Pfam" id="PF01553">
    <property type="entry name" value="Acyltransferase"/>
    <property type="match status" value="1"/>
</dbReference>
<name>A0A5P0WRD8_9BACT</name>
<dbReference type="InterPro" id="IPR002123">
    <property type="entry name" value="Plipid/glycerol_acylTrfase"/>
</dbReference>
<sequence length="252" mass="28990">MKYLYRLYQLLICLPILVLASILTSLTTVIGCRLGNGHFWGYYPGKWWSILWIRILLLPVKVEGREHLKKNQSYVFVANHQGAFDIFLIYGFLGRNFKWMMKKGIRKIPLVGLACEYAHHIFIDKSGPSKIRASYDRAREVLKEGMSLVVFPEGARSFTGHMGVFRRGAFMLADELQLPVCPLTINGSFDVKPRMKDIYWAFWHPLKLTIHEPIEPMGKGPENIKNQMTKSYDAIMGGLVKEHQGFVENPDQ</sequence>
<accession>A0A5P0WRD8</accession>
<dbReference type="SUPFAM" id="SSF69593">
    <property type="entry name" value="Glycerol-3-phosphate (1)-acyltransferase"/>
    <property type="match status" value="1"/>
</dbReference>
<evidence type="ECO:0000256" key="2">
    <source>
        <dbReference type="ARBA" id="ARBA00022679"/>
    </source>
</evidence>
<evidence type="ECO:0000259" key="5">
    <source>
        <dbReference type="SMART" id="SM00563"/>
    </source>
</evidence>
<reference evidence="8 9" key="1">
    <citation type="submission" date="2019-09" db="EMBL/GenBank/DDBJ databases">
        <title>Distinct polysaccharide growth profiles of human intestinal Prevotella copri isolates.</title>
        <authorList>
            <person name="Fehlner-Peach H."/>
            <person name="Magnabosco C."/>
            <person name="Raghavan V."/>
            <person name="Scher J.U."/>
            <person name="Tett A."/>
            <person name="Cox L.M."/>
            <person name="Gottsegen C."/>
            <person name="Watters A."/>
            <person name="Wiltshire- Gordon J.D."/>
            <person name="Segata N."/>
            <person name="Bonneau R."/>
            <person name="Littman D.R."/>
        </authorList>
    </citation>
    <scope>NUCLEOTIDE SEQUENCE [LARGE SCALE GENOMIC DNA]</scope>
    <source>
        <strain evidence="6">IA624</strain>
        <strain evidence="8">iA624</strain>
        <strain evidence="7">IAA917</strain>
        <strain evidence="9">iAA917</strain>
    </source>
</reference>
<gene>
    <name evidence="7" type="ORF">F7D25_04045</name>
    <name evidence="6" type="ORF">F7D57_11090</name>
</gene>
<dbReference type="AlphaFoldDB" id="A0A5P0WRD8"/>
<keyword evidence="3 7" id="KW-0012">Acyltransferase</keyword>
<feature type="domain" description="Phospholipid/glycerol acyltransferase" evidence="5">
    <location>
        <begin position="74"/>
        <end position="188"/>
    </location>
</feature>
<comment type="pathway">
    <text evidence="1">Lipid metabolism.</text>
</comment>
<keyword evidence="4" id="KW-0812">Transmembrane</keyword>
<dbReference type="EMBL" id="VZBP01000138">
    <property type="protein sequence ID" value="MQO10241.1"/>
    <property type="molecule type" value="Genomic_DNA"/>
</dbReference>
<keyword evidence="4" id="KW-0472">Membrane</keyword>
<keyword evidence="4" id="KW-1133">Transmembrane helix</keyword>
<feature type="transmembrane region" description="Helical" evidence="4">
    <location>
        <begin position="74"/>
        <end position="93"/>
    </location>
</feature>
<proteinExistence type="predicted"/>
<dbReference type="PANTHER" id="PTHR10434">
    <property type="entry name" value="1-ACYL-SN-GLYCEROL-3-PHOSPHATE ACYLTRANSFERASE"/>
    <property type="match status" value="1"/>
</dbReference>
<evidence type="ECO:0000256" key="3">
    <source>
        <dbReference type="ARBA" id="ARBA00023315"/>
    </source>
</evidence>
<evidence type="ECO:0000256" key="1">
    <source>
        <dbReference type="ARBA" id="ARBA00005189"/>
    </source>
</evidence>